<dbReference type="GO" id="GO:0004687">
    <property type="term" value="F:myosin light chain kinase activity"/>
    <property type="evidence" value="ECO:0007669"/>
    <property type="project" value="UniProtKB-EC"/>
</dbReference>
<dbReference type="VEuPathDB" id="VectorBase:ISCP_017216"/>
<sequence length="334" mass="36411">MFCSERNRFNGDDQAAGGELQHVLDSEECLPEKDVVRLMRQILEAVQFLHDRNIAHLDIKPQNLLLTSAFPQGDILLCDFGISRVIGKGTEIREIVGTPDYVGDTKQETFCNITAGSLDFPEDLFGHVSSAAKDFVRRLIVRDASKRLSVKEGLNHPWLAANKLPSLPSLPSPKLMCHVQSPPSESPAFSCSASSDSSASDDSDDAPACKPPPIPSPIRFYDENEDDDDDDLIQPPPLPLSPPPKSPAPSPLKVILKDCTNGTANAVGGNQKKNQTSTIQINTTMTTVERRSASVRQVQEVESVVVGLDGLSINGKRILFTDEILVDERVGIVY</sequence>
<gene>
    <name evidence="8" type="ORF">IscW_ISCW020324</name>
</gene>
<dbReference type="AlphaFoldDB" id="B7PZW2"/>
<feature type="compositionally biased region" description="Acidic residues" evidence="6">
    <location>
        <begin position="223"/>
        <end position="232"/>
    </location>
</feature>
<evidence type="ECO:0000313" key="9">
    <source>
        <dbReference type="EnsemblMetazoa" id="ISCW020324-PA"/>
    </source>
</evidence>
<dbReference type="Proteomes" id="UP000001555">
    <property type="component" value="Unassembled WGS sequence"/>
</dbReference>
<evidence type="ECO:0000256" key="3">
    <source>
        <dbReference type="ARBA" id="ARBA00022741"/>
    </source>
</evidence>
<name>B7PZW2_IXOSC</name>
<dbReference type="EMBL" id="ABJB010036494">
    <property type="status" value="NOT_ANNOTATED_CDS"/>
    <property type="molecule type" value="Genomic_DNA"/>
</dbReference>
<keyword evidence="4 8" id="KW-0418">Kinase</keyword>
<dbReference type="PANTHER" id="PTHR24342">
    <property type="entry name" value="SERINE/THREONINE-PROTEIN KINASE 17"/>
    <property type="match status" value="1"/>
</dbReference>
<reference evidence="8 10" key="1">
    <citation type="submission" date="2008-03" db="EMBL/GenBank/DDBJ databases">
        <title>Annotation of Ixodes scapularis.</title>
        <authorList>
            <consortium name="Ixodes scapularis Genome Project Consortium"/>
            <person name="Caler E."/>
            <person name="Hannick L.I."/>
            <person name="Bidwell S."/>
            <person name="Joardar V."/>
            <person name="Thiagarajan M."/>
            <person name="Amedeo P."/>
            <person name="Galinsky K.J."/>
            <person name="Schobel S."/>
            <person name="Inman J."/>
            <person name="Hostetler J."/>
            <person name="Miller J."/>
            <person name="Hammond M."/>
            <person name="Megy K."/>
            <person name="Lawson D."/>
            <person name="Kodira C."/>
            <person name="Sutton G."/>
            <person name="Meyer J."/>
            <person name="Hill C.A."/>
            <person name="Birren B."/>
            <person name="Nene V."/>
            <person name="Collins F."/>
            <person name="Alarcon-Chaidez F."/>
            <person name="Wikel S."/>
            <person name="Strausberg R."/>
        </authorList>
    </citation>
    <scope>NUCLEOTIDE SEQUENCE [LARGE SCALE GENOMIC DNA]</scope>
    <source>
        <strain evidence="10">Wikel</strain>
        <strain evidence="8">Wikel colony</strain>
    </source>
</reference>
<dbReference type="EnsemblMetazoa" id="ISCW020324-RA">
    <property type="protein sequence ID" value="ISCW020324-PA"/>
    <property type="gene ID" value="ISCW020324"/>
</dbReference>
<keyword evidence="10" id="KW-1185">Reference proteome</keyword>
<evidence type="ECO:0000313" key="8">
    <source>
        <dbReference type="EMBL" id="EEC12134.1"/>
    </source>
</evidence>
<dbReference type="PANTHER" id="PTHR24342:SF12">
    <property type="entry name" value="DEATH-ASSOCIATED PROTEIN KINASE RELATED"/>
    <property type="match status" value="1"/>
</dbReference>
<dbReference type="InParanoid" id="B7PZW2"/>
<keyword evidence="2 8" id="KW-0808">Transferase</keyword>
<dbReference type="SUPFAM" id="SSF56112">
    <property type="entry name" value="Protein kinase-like (PK-like)"/>
    <property type="match status" value="1"/>
</dbReference>
<dbReference type="EMBL" id="DS828244">
    <property type="protein sequence ID" value="EEC12134.1"/>
    <property type="molecule type" value="Genomic_DNA"/>
</dbReference>
<feature type="region of interest" description="Disordered" evidence="6">
    <location>
        <begin position="186"/>
        <end position="250"/>
    </location>
</feature>
<dbReference type="PaxDb" id="6945-B7PZW2"/>
<evidence type="ECO:0000256" key="6">
    <source>
        <dbReference type="SAM" id="MobiDB-lite"/>
    </source>
</evidence>
<dbReference type="SMART" id="SM00220">
    <property type="entry name" value="S_TKc"/>
    <property type="match status" value="1"/>
</dbReference>
<accession>B7PZW2</accession>
<evidence type="ECO:0000259" key="7">
    <source>
        <dbReference type="PROSITE" id="PS50011"/>
    </source>
</evidence>
<dbReference type="EC" id="2.7.11.18" evidence="8"/>
<dbReference type="VEuPathDB" id="VectorBase:ISCI020324"/>
<dbReference type="EMBL" id="ABJB010205078">
    <property type="status" value="NOT_ANNOTATED_CDS"/>
    <property type="molecule type" value="Genomic_DNA"/>
</dbReference>
<feature type="domain" description="Protein kinase" evidence="7">
    <location>
        <begin position="1"/>
        <end position="159"/>
    </location>
</feature>
<feature type="compositionally biased region" description="Low complexity" evidence="6">
    <location>
        <begin position="186"/>
        <end position="198"/>
    </location>
</feature>
<keyword evidence="3" id="KW-0547">Nucleotide-binding</keyword>
<dbReference type="EMBL" id="ABJB010968589">
    <property type="status" value="NOT_ANNOTATED_CDS"/>
    <property type="molecule type" value="Genomic_DNA"/>
</dbReference>
<dbReference type="FunFam" id="1.10.510.10:FF:002960">
    <property type="match status" value="1"/>
</dbReference>
<reference evidence="9" key="2">
    <citation type="submission" date="2020-05" db="UniProtKB">
        <authorList>
            <consortium name="EnsemblMetazoa"/>
        </authorList>
    </citation>
    <scope>IDENTIFICATION</scope>
    <source>
        <strain evidence="9">wikel</strain>
    </source>
</reference>
<keyword evidence="5" id="KW-0067">ATP-binding</keyword>
<dbReference type="EMBL" id="ABJB010273568">
    <property type="status" value="NOT_ANNOTATED_CDS"/>
    <property type="molecule type" value="Genomic_DNA"/>
</dbReference>
<evidence type="ECO:0000256" key="4">
    <source>
        <dbReference type="ARBA" id="ARBA00022777"/>
    </source>
</evidence>
<dbReference type="InterPro" id="IPR000719">
    <property type="entry name" value="Prot_kinase_dom"/>
</dbReference>
<protein>
    <submittedName>
        <fullName evidence="8 9">Death associated protein kinase, putative</fullName>
        <ecNumber evidence="8">2.7.11.18</ecNumber>
    </submittedName>
</protein>
<dbReference type="Gene3D" id="1.10.510.10">
    <property type="entry name" value="Transferase(Phosphotransferase) domain 1"/>
    <property type="match status" value="2"/>
</dbReference>
<evidence type="ECO:0000256" key="2">
    <source>
        <dbReference type="ARBA" id="ARBA00022679"/>
    </source>
</evidence>
<dbReference type="OrthoDB" id="74764at2759"/>
<organism>
    <name type="scientific">Ixodes scapularis</name>
    <name type="common">Black-legged tick</name>
    <name type="synonym">Deer tick</name>
    <dbReference type="NCBI Taxonomy" id="6945"/>
    <lineage>
        <taxon>Eukaryota</taxon>
        <taxon>Metazoa</taxon>
        <taxon>Ecdysozoa</taxon>
        <taxon>Arthropoda</taxon>
        <taxon>Chelicerata</taxon>
        <taxon>Arachnida</taxon>
        <taxon>Acari</taxon>
        <taxon>Parasitiformes</taxon>
        <taxon>Ixodida</taxon>
        <taxon>Ixodoidea</taxon>
        <taxon>Ixodidae</taxon>
        <taxon>Ixodinae</taxon>
        <taxon>Ixodes</taxon>
    </lineage>
</organism>
<dbReference type="STRING" id="6945.B7PZW2"/>
<dbReference type="GO" id="GO:0005524">
    <property type="term" value="F:ATP binding"/>
    <property type="evidence" value="ECO:0007669"/>
    <property type="project" value="UniProtKB-KW"/>
</dbReference>
<feature type="compositionally biased region" description="Pro residues" evidence="6">
    <location>
        <begin position="234"/>
        <end position="250"/>
    </location>
</feature>
<dbReference type="HOGENOM" id="CLU_832313_0_0_1"/>
<dbReference type="EMBL" id="ABJB011041912">
    <property type="status" value="NOT_ANNOTATED_CDS"/>
    <property type="molecule type" value="Genomic_DNA"/>
</dbReference>
<dbReference type="PROSITE" id="PS50011">
    <property type="entry name" value="PROTEIN_KINASE_DOM"/>
    <property type="match status" value="1"/>
</dbReference>
<evidence type="ECO:0000256" key="1">
    <source>
        <dbReference type="ARBA" id="ARBA00022527"/>
    </source>
</evidence>
<proteinExistence type="predicted"/>
<dbReference type="VEuPathDB" id="VectorBase:ISCW020324"/>
<dbReference type="InterPro" id="IPR011009">
    <property type="entry name" value="Kinase-like_dom_sf"/>
</dbReference>
<dbReference type="PROSITE" id="PS00108">
    <property type="entry name" value="PROTEIN_KINASE_ST"/>
    <property type="match status" value="1"/>
</dbReference>
<dbReference type="Pfam" id="PF00069">
    <property type="entry name" value="Pkinase"/>
    <property type="match status" value="1"/>
</dbReference>
<dbReference type="EMBL" id="ABJB010220233">
    <property type="status" value="NOT_ANNOTATED_CDS"/>
    <property type="molecule type" value="Genomic_DNA"/>
</dbReference>
<dbReference type="EMBL" id="ABJB011013707">
    <property type="status" value="NOT_ANNOTATED_CDS"/>
    <property type="molecule type" value="Genomic_DNA"/>
</dbReference>
<dbReference type="InterPro" id="IPR008271">
    <property type="entry name" value="Ser/Thr_kinase_AS"/>
</dbReference>
<evidence type="ECO:0000256" key="5">
    <source>
        <dbReference type="ARBA" id="ARBA00022840"/>
    </source>
</evidence>
<keyword evidence="1" id="KW-0723">Serine/threonine-protein kinase</keyword>
<evidence type="ECO:0000313" key="10">
    <source>
        <dbReference type="Proteomes" id="UP000001555"/>
    </source>
</evidence>